<protein>
    <recommendedName>
        <fullName evidence="3">Preprotein translocase subunit SecA</fullName>
    </recommendedName>
</protein>
<name>A0A7X0X3T6_LISSE</name>
<dbReference type="EMBL" id="JAARRG010000010">
    <property type="protein sequence ID" value="MBC1486985.1"/>
    <property type="molecule type" value="Genomic_DNA"/>
</dbReference>
<dbReference type="InterPro" id="IPR004027">
    <property type="entry name" value="SEC_C_motif"/>
</dbReference>
<dbReference type="Proteomes" id="UP000523362">
    <property type="component" value="Unassembled WGS sequence"/>
</dbReference>
<dbReference type="SUPFAM" id="SSF103642">
    <property type="entry name" value="Sec-C motif"/>
    <property type="match status" value="1"/>
</dbReference>
<evidence type="ECO:0000313" key="2">
    <source>
        <dbReference type="Proteomes" id="UP000523362"/>
    </source>
</evidence>
<gene>
    <name evidence="1" type="ORF">HB897_12175</name>
</gene>
<dbReference type="Gene3D" id="3.10.450.50">
    <property type="match status" value="1"/>
</dbReference>
<proteinExistence type="predicted"/>
<comment type="caution">
    <text evidence="1">The sequence shown here is derived from an EMBL/GenBank/DDBJ whole genome shotgun (WGS) entry which is preliminary data.</text>
</comment>
<evidence type="ECO:0000313" key="1">
    <source>
        <dbReference type="EMBL" id="MBC1486985.1"/>
    </source>
</evidence>
<organism evidence="1 2">
    <name type="scientific">Listeria seeligeri</name>
    <dbReference type="NCBI Taxonomy" id="1640"/>
    <lineage>
        <taxon>Bacteria</taxon>
        <taxon>Bacillati</taxon>
        <taxon>Bacillota</taxon>
        <taxon>Bacilli</taxon>
        <taxon>Bacillales</taxon>
        <taxon>Listeriaceae</taxon>
        <taxon>Listeria</taxon>
    </lineage>
</organism>
<accession>A0A7X0X3T6</accession>
<dbReference type="Pfam" id="PF02810">
    <property type="entry name" value="SEC-C"/>
    <property type="match status" value="1"/>
</dbReference>
<dbReference type="AlphaFoldDB" id="A0A7X0X3T6"/>
<dbReference type="RefSeq" id="WP_185384017.1">
    <property type="nucleotide sequence ID" value="NZ_JAARRG010000010.1"/>
</dbReference>
<sequence length="770" mass="90011">MSKKHVKFNHIAFSNNLSAPMRNTHISELADLYEEKTEEITVKIDNIIQLLHCVEPLELMNFLVTTDYFSTVMMGSEIDYSNEQILQNRAIEYIQSLLVSNAVNLEGIKYVKGEQESYLHKIQAETIDLYNTIREWYFYWGAHAERVLKLDKDSISYIVESQMFSQVRGKRYQFQVEEHLQTLLKPLDNLLVENFNISADEIIKGLITIEHSLTQGRGEAISKIREMMENPNFDFENPKNEAVEEGRNLFARMFGSTTNDVKQITNWPIEFIKKLSFLIGEADNFSANGFEYWPIIGFPIQKKPFIEIEDSFYCFAYYNLFDNIYRILQKLLFETNISNKDVWEQIQKESSESAIVKLFAELLPECKIFRDNYYPEKESIKRTNENDIIIEYKNSLIIVEVKAGSFSPIPAIINYESHLRSYKSLVEKADQQCQRTLAYLNRKNRSPIYDKNKVEKASFVMDNYDYIYSMCITIDDFNEFAAKAEKLNSINIEAGTIVMSIEDLRTYKDYFESPFIFFNFLENRKNATQVASLRLNDELDHLGMYIEHNMYPKTMGGDKKNSTIQGWGYRQELDEYFMSLWSKDPGVRPERELDLVRLELLSILGKKKIDRKLLFSNFLLDFSTDGAQFFSNSVISLQRRQRELGRMVPAISSGKDCRYVMFIEQPEIEKYPSEMMLKYCDGMLAYGNYSKLMFINLFTDSNGKIVDLEFKERRRNDIAPEKLDDLTEYGKRTFETRLQTIINKSGKKKIGRNDQCPCGSGLKYKKCCGN</sequence>
<evidence type="ECO:0008006" key="3">
    <source>
        <dbReference type="Google" id="ProtNLM"/>
    </source>
</evidence>
<reference evidence="1 2" key="1">
    <citation type="submission" date="2020-03" db="EMBL/GenBank/DDBJ databases">
        <title>Soil Listeria distribution.</title>
        <authorList>
            <person name="Liao J."/>
            <person name="Wiedmann M."/>
        </authorList>
    </citation>
    <scope>NUCLEOTIDE SEQUENCE [LARGE SCALE GENOMIC DNA]</scope>
    <source>
        <strain evidence="1 2">FSL L7-1560</strain>
    </source>
</reference>